<comment type="similarity">
    <text evidence="1 7">Belongs to the cytochrome P450 family.</text>
</comment>
<dbReference type="CDD" id="cd11033">
    <property type="entry name" value="CYP142-like"/>
    <property type="match status" value="1"/>
</dbReference>
<keyword evidence="6 7" id="KW-0503">Monooxygenase</keyword>
<dbReference type="InterPro" id="IPR036396">
    <property type="entry name" value="Cyt_P450_sf"/>
</dbReference>
<evidence type="ECO:0000256" key="6">
    <source>
        <dbReference type="ARBA" id="ARBA00023033"/>
    </source>
</evidence>
<evidence type="ECO:0000256" key="4">
    <source>
        <dbReference type="ARBA" id="ARBA00023002"/>
    </source>
</evidence>
<dbReference type="PANTHER" id="PTHR46696">
    <property type="entry name" value="P450, PUTATIVE (EUROFUNG)-RELATED"/>
    <property type="match status" value="1"/>
</dbReference>
<dbReference type="Pfam" id="PF00067">
    <property type="entry name" value="p450"/>
    <property type="match status" value="1"/>
</dbReference>
<dbReference type="GO" id="GO:0020037">
    <property type="term" value="F:heme binding"/>
    <property type="evidence" value="ECO:0007669"/>
    <property type="project" value="InterPro"/>
</dbReference>
<dbReference type="FunFam" id="1.10.630.10:FF:000018">
    <property type="entry name" value="Cytochrome P450 monooxygenase"/>
    <property type="match status" value="1"/>
</dbReference>
<dbReference type="PROSITE" id="PS00086">
    <property type="entry name" value="CYTOCHROME_P450"/>
    <property type="match status" value="1"/>
</dbReference>
<keyword evidence="4 7" id="KW-0560">Oxidoreductase</keyword>
<keyword evidence="2 7" id="KW-0349">Heme</keyword>
<dbReference type="EMBL" id="JABMOJ010000190">
    <property type="protein sequence ID" value="NQV64737.1"/>
    <property type="molecule type" value="Genomic_DNA"/>
</dbReference>
<proteinExistence type="inferred from homology"/>
<reference evidence="8" key="1">
    <citation type="submission" date="2020-05" db="EMBL/GenBank/DDBJ databases">
        <title>Sulfur intermediates as new biogeochemical hubs in an aquatic model microbial ecosystem.</title>
        <authorList>
            <person name="Vigneron A."/>
        </authorList>
    </citation>
    <scope>NUCLEOTIDE SEQUENCE</scope>
    <source>
        <strain evidence="8">Bin.250</strain>
    </source>
</reference>
<dbReference type="Proteomes" id="UP000754644">
    <property type="component" value="Unassembled WGS sequence"/>
</dbReference>
<dbReference type="Gene3D" id="1.10.630.10">
    <property type="entry name" value="Cytochrome P450"/>
    <property type="match status" value="1"/>
</dbReference>
<protein>
    <submittedName>
        <fullName evidence="8">Cytochrome P450</fullName>
    </submittedName>
</protein>
<evidence type="ECO:0000313" key="9">
    <source>
        <dbReference type="Proteomes" id="UP000754644"/>
    </source>
</evidence>
<dbReference type="InterPro" id="IPR001128">
    <property type="entry name" value="Cyt_P450"/>
</dbReference>
<dbReference type="GO" id="GO:0008395">
    <property type="term" value="F:steroid hydroxylase activity"/>
    <property type="evidence" value="ECO:0007669"/>
    <property type="project" value="TreeGrafter"/>
</dbReference>
<evidence type="ECO:0000256" key="5">
    <source>
        <dbReference type="ARBA" id="ARBA00023004"/>
    </source>
</evidence>
<evidence type="ECO:0000256" key="7">
    <source>
        <dbReference type="RuleBase" id="RU000461"/>
    </source>
</evidence>
<dbReference type="InterPro" id="IPR017972">
    <property type="entry name" value="Cyt_P450_CS"/>
</dbReference>
<keyword evidence="5 7" id="KW-0408">Iron</keyword>
<dbReference type="InterPro" id="IPR002397">
    <property type="entry name" value="Cyt_P450_B"/>
</dbReference>
<dbReference type="GO" id="GO:0006707">
    <property type="term" value="P:cholesterol catabolic process"/>
    <property type="evidence" value="ECO:0007669"/>
    <property type="project" value="TreeGrafter"/>
</dbReference>
<name>A0A972VX77_9GAMM</name>
<dbReference type="PANTHER" id="PTHR46696:SF4">
    <property type="entry name" value="BIOTIN BIOSYNTHESIS CYTOCHROME P450"/>
    <property type="match status" value="1"/>
</dbReference>
<keyword evidence="3 7" id="KW-0479">Metal-binding</keyword>
<dbReference type="SUPFAM" id="SSF48264">
    <property type="entry name" value="Cytochrome P450"/>
    <property type="match status" value="1"/>
</dbReference>
<dbReference type="GO" id="GO:0036199">
    <property type="term" value="F:cholest-4-en-3-one 26-monooxygenase activity"/>
    <property type="evidence" value="ECO:0007669"/>
    <property type="project" value="TreeGrafter"/>
</dbReference>
<organism evidence="8 9">
    <name type="scientific">SAR86 cluster bacterium</name>
    <dbReference type="NCBI Taxonomy" id="2030880"/>
    <lineage>
        <taxon>Bacteria</taxon>
        <taxon>Pseudomonadati</taxon>
        <taxon>Pseudomonadota</taxon>
        <taxon>Gammaproteobacteria</taxon>
        <taxon>SAR86 cluster</taxon>
    </lineage>
</organism>
<evidence type="ECO:0000256" key="2">
    <source>
        <dbReference type="ARBA" id="ARBA00022617"/>
    </source>
</evidence>
<sequence>MQIDLLNPASFHGGHPQDQYRWLREQAPCYWHAEPGGPGFWAITSHQDVYNIGRDAKTFSSEPTIMIQDPDPAQANFAGPDKMMLMMDPPEHTAYRKLISREFTQGPAKNYNARIEQLATQIVDAVIEDGECDFVSAIAGEMPSFVIADLMGLPLSDGRELYKLTEVIHSAPESLPENAIAEAVMKMFEYGQGVIRDKRAQPGDDLASKLLRAELDGRKLTDGEFLLFFMLMIDAGGDTTRNLVATGMYELLKQPEQLALLQSDVEQHLGTARDELLRWTSPVIYMRRTATMDTRIQDQDIKAGDKVVLYYGAANRDPSAFARADQLDILRTPNKHLAFGGGHHVCLGQWFARLEIDAILREVLSRMQNLQVAGEVSWMPSNFISGLTRMPVTFDPGARLGSA</sequence>
<dbReference type="GO" id="GO:0005506">
    <property type="term" value="F:iron ion binding"/>
    <property type="evidence" value="ECO:0007669"/>
    <property type="project" value="InterPro"/>
</dbReference>
<evidence type="ECO:0000256" key="3">
    <source>
        <dbReference type="ARBA" id="ARBA00022723"/>
    </source>
</evidence>
<accession>A0A972VX77</accession>
<dbReference type="AlphaFoldDB" id="A0A972VX77"/>
<dbReference type="PRINTS" id="PR00359">
    <property type="entry name" value="BP450"/>
</dbReference>
<comment type="caution">
    <text evidence="8">The sequence shown here is derived from an EMBL/GenBank/DDBJ whole genome shotgun (WGS) entry which is preliminary data.</text>
</comment>
<evidence type="ECO:0000313" key="8">
    <source>
        <dbReference type="EMBL" id="NQV64737.1"/>
    </source>
</evidence>
<evidence type="ECO:0000256" key="1">
    <source>
        <dbReference type="ARBA" id="ARBA00010617"/>
    </source>
</evidence>
<gene>
    <name evidence="8" type="ORF">HQ497_05160</name>
</gene>